<protein>
    <recommendedName>
        <fullName evidence="4">Tetratricopeptide repeat protein</fullName>
    </recommendedName>
</protein>
<evidence type="ECO:0008006" key="4">
    <source>
        <dbReference type="Google" id="ProtNLM"/>
    </source>
</evidence>
<keyword evidence="1" id="KW-0732">Signal</keyword>
<gene>
    <name evidence="2" type="ORF">DXV75_08135</name>
</gene>
<dbReference type="Proteomes" id="UP000256561">
    <property type="component" value="Unassembled WGS sequence"/>
</dbReference>
<name>A0A3D8M840_9ALTE</name>
<keyword evidence="3" id="KW-1185">Reference proteome</keyword>
<dbReference type="EMBL" id="QRHA01000005">
    <property type="protein sequence ID" value="RDV26041.1"/>
    <property type="molecule type" value="Genomic_DNA"/>
</dbReference>
<evidence type="ECO:0000313" key="3">
    <source>
        <dbReference type="Proteomes" id="UP000256561"/>
    </source>
</evidence>
<dbReference type="InterPro" id="IPR011990">
    <property type="entry name" value="TPR-like_helical_dom_sf"/>
</dbReference>
<organism evidence="2 3">
    <name type="scientific">Alteromonas aestuariivivens</name>
    <dbReference type="NCBI Taxonomy" id="1938339"/>
    <lineage>
        <taxon>Bacteria</taxon>
        <taxon>Pseudomonadati</taxon>
        <taxon>Pseudomonadota</taxon>
        <taxon>Gammaproteobacteria</taxon>
        <taxon>Alteromonadales</taxon>
        <taxon>Alteromonadaceae</taxon>
        <taxon>Alteromonas/Salinimonas group</taxon>
        <taxon>Alteromonas</taxon>
    </lineage>
</organism>
<dbReference type="RefSeq" id="WP_115592911.1">
    <property type="nucleotide sequence ID" value="NZ_QRHA01000005.1"/>
</dbReference>
<feature type="signal peptide" evidence="1">
    <location>
        <begin position="1"/>
        <end position="29"/>
    </location>
</feature>
<accession>A0A3D8M840</accession>
<evidence type="ECO:0000313" key="2">
    <source>
        <dbReference type="EMBL" id="RDV26041.1"/>
    </source>
</evidence>
<reference evidence="3" key="1">
    <citation type="submission" date="2018-08" db="EMBL/GenBank/DDBJ databases">
        <authorList>
            <person name="Zhang J."/>
            <person name="Du Z.-J."/>
        </authorList>
    </citation>
    <scope>NUCLEOTIDE SEQUENCE [LARGE SCALE GENOMIC DNA]</scope>
    <source>
        <strain evidence="3">KCTC 52655</strain>
    </source>
</reference>
<dbReference type="SUPFAM" id="SSF48452">
    <property type="entry name" value="TPR-like"/>
    <property type="match status" value="1"/>
</dbReference>
<dbReference type="AlphaFoldDB" id="A0A3D8M840"/>
<evidence type="ECO:0000256" key="1">
    <source>
        <dbReference type="SAM" id="SignalP"/>
    </source>
</evidence>
<proteinExistence type="predicted"/>
<sequence length="290" mass="32983">MITTTIKPLAIQLMALTFTCLLSTSITHAQTNKLNAYDIEVNKRQSTDLHEVALQMKAFRANQKKMVIFRPNNEENREFNQQTQELVALSKNALSSNVDELNQQYSQIENWFDNRSTLTGRKEESLLFHTVSVQIFLLQKQGKNSEIVDLIMARYGTLDLVPKGLKHRTAVALSQLHQTETASEMLQQLDSGDRQTPLGVTLVRADTYSKLGDYETALNLIDQRLASNGPQEAIRLLTLKYQVLNSAGYANRAEQIKQTLKVEFRVEHLAHSNPYQNPLSLHWAPVLDYI</sequence>
<comment type="caution">
    <text evidence="2">The sequence shown here is derived from an EMBL/GenBank/DDBJ whole genome shotgun (WGS) entry which is preliminary data.</text>
</comment>
<feature type="chain" id="PRO_5017572182" description="Tetratricopeptide repeat protein" evidence="1">
    <location>
        <begin position="30"/>
        <end position="290"/>
    </location>
</feature>
<dbReference type="OrthoDB" id="6381062at2"/>